<dbReference type="RefSeq" id="WP_200484147.1">
    <property type="nucleotide sequence ID" value="NZ_JAEPIV010000001.1"/>
</dbReference>
<dbReference type="Proteomes" id="UP000654452">
    <property type="component" value="Unassembled WGS sequence"/>
</dbReference>
<proteinExistence type="predicted"/>
<organism evidence="1 2">
    <name type="scientific">Azospirillum aestuarii</name>
    <dbReference type="NCBI Taxonomy" id="2802052"/>
    <lineage>
        <taxon>Bacteria</taxon>
        <taxon>Pseudomonadati</taxon>
        <taxon>Pseudomonadota</taxon>
        <taxon>Alphaproteobacteria</taxon>
        <taxon>Rhodospirillales</taxon>
        <taxon>Azospirillaceae</taxon>
        <taxon>Azospirillum</taxon>
    </lineage>
</organism>
<evidence type="ECO:0000313" key="2">
    <source>
        <dbReference type="Proteomes" id="UP000654452"/>
    </source>
</evidence>
<evidence type="ECO:0008006" key="3">
    <source>
        <dbReference type="Google" id="ProtNLM"/>
    </source>
</evidence>
<gene>
    <name evidence="1" type="ORF">JJL56_03110</name>
</gene>
<sequence length="76" mass="8276">MMNVVVPIFATVPWALLRMCFGVVFRFESSTSGYRSPNKEKGRRLAAPAFPETACCEEQPCPASYAWVGDGMPGTG</sequence>
<comment type="caution">
    <text evidence="1">The sequence shown here is derived from an EMBL/GenBank/DDBJ whole genome shotgun (WGS) entry which is preliminary data.</text>
</comment>
<accession>A0ABS1HU70</accession>
<protein>
    <recommendedName>
        <fullName evidence="3">Secreted protein</fullName>
    </recommendedName>
</protein>
<name>A0ABS1HU70_9PROT</name>
<dbReference type="EMBL" id="JAEPIV010000001">
    <property type="protein sequence ID" value="MBK4717848.1"/>
    <property type="molecule type" value="Genomic_DNA"/>
</dbReference>
<evidence type="ECO:0000313" key="1">
    <source>
        <dbReference type="EMBL" id="MBK4717848.1"/>
    </source>
</evidence>
<keyword evidence="2" id="KW-1185">Reference proteome</keyword>
<reference evidence="1 2" key="1">
    <citation type="submission" date="2021-01" db="EMBL/GenBank/DDBJ databases">
        <title>Azospirillum sp. YIM DDC1 draft genome.</title>
        <authorList>
            <person name="Wang Y.-X."/>
        </authorList>
    </citation>
    <scope>NUCLEOTIDE SEQUENCE [LARGE SCALE GENOMIC DNA]</scope>
    <source>
        <strain evidence="1 2">YIM DDC1</strain>
    </source>
</reference>